<dbReference type="EMBL" id="JANHOG010000958">
    <property type="protein sequence ID" value="KAJ3548553.1"/>
    <property type="molecule type" value="Genomic_DNA"/>
</dbReference>
<comment type="caution">
    <text evidence="1">The sequence shown here is derived from an EMBL/GenBank/DDBJ whole genome shotgun (WGS) entry which is preliminary data.</text>
</comment>
<protein>
    <submittedName>
        <fullName evidence="1">Uncharacterized protein</fullName>
    </submittedName>
</protein>
<evidence type="ECO:0000313" key="1">
    <source>
        <dbReference type="EMBL" id="KAJ3548553.1"/>
    </source>
</evidence>
<name>A0ACC1SXV1_9APHY</name>
<evidence type="ECO:0000313" key="2">
    <source>
        <dbReference type="Proteomes" id="UP001148662"/>
    </source>
</evidence>
<organism evidence="1 2">
    <name type="scientific">Phlebia brevispora</name>
    <dbReference type="NCBI Taxonomy" id="194682"/>
    <lineage>
        <taxon>Eukaryota</taxon>
        <taxon>Fungi</taxon>
        <taxon>Dikarya</taxon>
        <taxon>Basidiomycota</taxon>
        <taxon>Agaricomycotina</taxon>
        <taxon>Agaricomycetes</taxon>
        <taxon>Polyporales</taxon>
        <taxon>Meruliaceae</taxon>
        <taxon>Phlebia</taxon>
    </lineage>
</organism>
<keyword evidence="2" id="KW-1185">Reference proteome</keyword>
<sequence>MAFLPGISTGRPQLRAPPRPLEYSHIDERTTLTRADLPHIVFLDDTKHVYAVASPLIRADMQQAIHAAPIRSFGLTDFMWAIALAVYISKEWPHFAILQKVLLLAVIGVNVFTSVLLYLMIVVVFRVYLDLARMVFILLLHIGTAVMFTFYGHSFSCAIFNSDQICKDIDLSFVVGSWAIAGLNLGYIIYLLIMVPVPRPLPKVVPNLLLNSDTSRPFSMSSTTGLLRHDTVGSDYSLNLDRSGSRTAPKNLFLTNPDRPVRSASYVQRGGKYGAMGIPAGLPPVATDTSGVPSMRIGYTINSGIPPSLQSSFSRNLVIRRSLSSSSPASPKPLPLPNPFLDPMPRYGTPASIYSTASLYDKPMDTETGQAALERYQPLVPAPPHNIGFGPGYPGYGPVPSPSLPSTSAYPVPAL</sequence>
<proteinExistence type="predicted"/>
<reference evidence="1" key="1">
    <citation type="submission" date="2022-07" db="EMBL/GenBank/DDBJ databases">
        <title>Genome Sequence of Phlebia brevispora.</title>
        <authorList>
            <person name="Buettner E."/>
        </authorList>
    </citation>
    <scope>NUCLEOTIDE SEQUENCE</scope>
    <source>
        <strain evidence="1">MPL23</strain>
    </source>
</reference>
<gene>
    <name evidence="1" type="ORF">NM688_g5279</name>
</gene>
<accession>A0ACC1SXV1</accession>
<dbReference type="Proteomes" id="UP001148662">
    <property type="component" value="Unassembled WGS sequence"/>
</dbReference>